<comment type="caution">
    <text evidence="2">The sequence shown here is derived from an EMBL/GenBank/DDBJ whole genome shotgun (WGS) entry which is preliminary data.</text>
</comment>
<keyword evidence="3" id="KW-1185">Reference proteome</keyword>
<evidence type="ECO:0000313" key="3">
    <source>
        <dbReference type="Proteomes" id="UP001550210"/>
    </source>
</evidence>
<evidence type="ECO:0000259" key="1">
    <source>
        <dbReference type="Pfam" id="PF14065"/>
    </source>
</evidence>
<evidence type="ECO:0000313" key="2">
    <source>
        <dbReference type="EMBL" id="MET9846898.1"/>
    </source>
</evidence>
<dbReference type="Proteomes" id="UP001550210">
    <property type="component" value="Unassembled WGS sequence"/>
</dbReference>
<dbReference type="InterPro" id="IPR025351">
    <property type="entry name" value="Pvc16_N"/>
</dbReference>
<feature type="domain" description="Pvc16 N-terminal" evidence="1">
    <location>
        <begin position="10"/>
        <end position="201"/>
    </location>
</feature>
<dbReference type="RefSeq" id="WP_355398150.1">
    <property type="nucleotide sequence ID" value="NZ_JBEGHN010000001.1"/>
</dbReference>
<accession>A0ABV2UZ98</accession>
<dbReference type="EMBL" id="JBEXPZ010000025">
    <property type="protein sequence ID" value="MET9846898.1"/>
    <property type="molecule type" value="Genomic_DNA"/>
</dbReference>
<dbReference type="Pfam" id="PF14065">
    <property type="entry name" value="Pvc16_N"/>
    <property type="match status" value="1"/>
</dbReference>
<name>A0ABV2UZ98_9ACTN</name>
<sequence>MSNHLAVAMVTAALTRTLVEALADPSLGGVENTAVTTLRPQSLAATDAQARGINVYLYRVTPNGAWTVADLPTRGSDGRSLVARPRQALDLHYLLTFSGDESTLEPQRLLGLTVSTLASRPVLSPELIRRFAGDAVTPNDWQQHSDLADQRDSVRFSLQPMDLEDSTKLWSSLFHSNYRLSIAYQATAVLIEGREVPTPPPTPVATRTIDVGTFDVPPRKA</sequence>
<organism evidence="2 3">
    <name type="scientific">Streptomyces ossamyceticus</name>
    <dbReference type="NCBI Taxonomy" id="249581"/>
    <lineage>
        <taxon>Bacteria</taxon>
        <taxon>Bacillati</taxon>
        <taxon>Actinomycetota</taxon>
        <taxon>Actinomycetes</taxon>
        <taxon>Kitasatosporales</taxon>
        <taxon>Streptomycetaceae</taxon>
        <taxon>Streptomyces</taxon>
    </lineage>
</organism>
<gene>
    <name evidence="2" type="ORF">ABZZ21_20485</name>
</gene>
<reference evidence="2 3" key="1">
    <citation type="submission" date="2024-06" db="EMBL/GenBank/DDBJ databases">
        <title>The Natural Products Discovery Center: Release of the First 8490 Sequenced Strains for Exploring Actinobacteria Biosynthetic Diversity.</title>
        <authorList>
            <person name="Kalkreuter E."/>
            <person name="Kautsar S.A."/>
            <person name="Yang D."/>
            <person name="Bader C.D."/>
            <person name="Teijaro C.N."/>
            <person name="Fluegel L."/>
            <person name="Davis C.M."/>
            <person name="Simpson J.R."/>
            <person name="Lauterbach L."/>
            <person name="Steele A.D."/>
            <person name="Gui C."/>
            <person name="Meng S."/>
            <person name="Li G."/>
            <person name="Viehrig K."/>
            <person name="Ye F."/>
            <person name="Su P."/>
            <person name="Kiefer A.F."/>
            <person name="Nichols A."/>
            <person name="Cepeda A.J."/>
            <person name="Yan W."/>
            <person name="Fan B."/>
            <person name="Jiang Y."/>
            <person name="Adhikari A."/>
            <person name="Zheng C.-J."/>
            <person name="Schuster L."/>
            <person name="Cowan T.M."/>
            <person name="Smanski M.J."/>
            <person name="Chevrette M.G."/>
            <person name="De Carvalho L.P.S."/>
            <person name="Shen B."/>
        </authorList>
    </citation>
    <scope>NUCLEOTIDE SEQUENCE [LARGE SCALE GENOMIC DNA]</scope>
    <source>
        <strain evidence="2 3">NPDC006434</strain>
    </source>
</reference>
<protein>
    <submittedName>
        <fullName evidence="2">DUF4255 domain-containing protein</fullName>
    </submittedName>
</protein>
<proteinExistence type="predicted"/>